<dbReference type="EMBL" id="JAKRVX010000003">
    <property type="protein sequence ID" value="MCL9816991.1"/>
    <property type="molecule type" value="Genomic_DNA"/>
</dbReference>
<proteinExistence type="predicted"/>
<name>A0AAE3FXC5_9EURY</name>
<dbReference type="RefSeq" id="WP_250583929.1">
    <property type="nucleotide sequence ID" value="NZ_JAKRVX010000003.1"/>
</dbReference>
<keyword evidence="2" id="KW-1133">Transmembrane helix</keyword>
<evidence type="ECO:0000256" key="1">
    <source>
        <dbReference type="SAM" id="MobiDB-lite"/>
    </source>
</evidence>
<dbReference type="InterPro" id="IPR026453">
    <property type="entry name" value="PGF_pre_PGF"/>
</dbReference>
<protein>
    <submittedName>
        <fullName evidence="3">PGF-pre-PGF domain-containing protein</fullName>
    </submittedName>
</protein>
<evidence type="ECO:0000313" key="3">
    <source>
        <dbReference type="EMBL" id="MCL9816991.1"/>
    </source>
</evidence>
<dbReference type="Pfam" id="PF06510">
    <property type="entry name" value="DUF1102"/>
    <property type="match status" value="1"/>
</dbReference>
<dbReference type="Proteomes" id="UP001203207">
    <property type="component" value="Unassembled WGS sequence"/>
</dbReference>
<evidence type="ECO:0000256" key="2">
    <source>
        <dbReference type="SAM" id="Phobius"/>
    </source>
</evidence>
<reference evidence="3" key="1">
    <citation type="journal article" date="2022" name="Syst. Appl. Microbiol.">
        <title>Natronocalculus amylovorans gen. nov., sp. nov., and Natranaeroarchaeum aerophilus sp. nov., dominant culturable amylolytic natronoarchaea from hypersaline soda lakes in southwestern Siberia.</title>
        <authorList>
            <person name="Sorokin D.Y."/>
            <person name="Elcheninov A.G."/>
            <person name="Khizhniak T.V."/>
            <person name="Koenen M."/>
            <person name="Bale N.J."/>
            <person name="Damste J.S.S."/>
            <person name="Kublanov I.V."/>
        </authorList>
    </citation>
    <scope>NUCLEOTIDE SEQUENCE</scope>
    <source>
        <strain evidence="3">AArc-St2</strain>
    </source>
</reference>
<evidence type="ECO:0000313" key="4">
    <source>
        <dbReference type="Proteomes" id="UP001203207"/>
    </source>
</evidence>
<keyword evidence="4" id="KW-1185">Reference proteome</keyword>
<keyword evidence="2" id="KW-0812">Transmembrane</keyword>
<accession>A0AAE3FXC5</accession>
<dbReference type="AlphaFoldDB" id="A0AAE3FXC5"/>
<sequence length="511" mass="54241">MSTMIRRVALVAAIVSGLTLAVATGAVPLGPGDQLFSDEQGGDNFVTAFPGEGEHGNYSYYDQNGEFVIDLSDGNPYVEGDGVNENGVTYLSEVFYLEYDGDDAAHVWIELAQETAAVSFMVDGESIMSEETNVTLTEGEVVPIDMRIDTREDTAAVGLLDLDSIIISATIPESPIETADDDAGGATGGPQASSDDDDEDADADEANETDSETETAYNVSVDTSENNTRTIAVRNATTGERVTVPLDSMELGNVTLDEIAFDSPVDSNETGYELILTGDENPIDDRELTVEETGATPVGYVGVEHPFETDEIPVEMNFSVAQTYLNDTNVTADQVTLYQFGSWTEVQTTATASDETRERFTANTSRFDIYAVATRVPVFDVAVDDVGTVTAGDDVTVNAEITNLGTAVGSGAFEVRTDGEPLATETVSVDANETVPASIELTAVESGIHVVYFDDVVVSVFTVDEPPAESDEEPAEPAEEAGGFGLFEGLGLVLLLSLIGTTIILGRKAYK</sequence>
<feature type="compositionally biased region" description="Acidic residues" evidence="1">
    <location>
        <begin position="194"/>
        <end position="213"/>
    </location>
</feature>
<keyword evidence="2" id="KW-0472">Membrane</keyword>
<dbReference type="NCBIfam" id="TIGR04213">
    <property type="entry name" value="PGF_pre_PGF"/>
    <property type="match status" value="1"/>
</dbReference>
<dbReference type="Gene3D" id="2.60.40.10">
    <property type="entry name" value="Immunoglobulins"/>
    <property type="match status" value="1"/>
</dbReference>
<organism evidence="3 4">
    <name type="scientific">Natronocalculus amylovorans</name>
    <dbReference type="NCBI Taxonomy" id="2917812"/>
    <lineage>
        <taxon>Archaea</taxon>
        <taxon>Methanobacteriati</taxon>
        <taxon>Methanobacteriota</taxon>
        <taxon>Stenosarchaea group</taxon>
        <taxon>Halobacteria</taxon>
        <taxon>Halobacteriales</taxon>
        <taxon>Haloferacaceae</taxon>
        <taxon>Natronocalculus</taxon>
    </lineage>
</organism>
<reference evidence="3" key="2">
    <citation type="submission" date="2022-02" db="EMBL/GenBank/DDBJ databases">
        <authorList>
            <person name="Elcheninov A.G."/>
            <person name="Sorokin D.Y."/>
            <person name="Kublanov I.V."/>
        </authorList>
    </citation>
    <scope>NUCLEOTIDE SEQUENCE</scope>
    <source>
        <strain evidence="3">AArc-St2</strain>
    </source>
</reference>
<feature type="region of interest" description="Disordered" evidence="1">
    <location>
        <begin position="175"/>
        <end position="228"/>
    </location>
</feature>
<feature type="transmembrane region" description="Helical" evidence="2">
    <location>
        <begin position="484"/>
        <end position="505"/>
    </location>
</feature>
<feature type="compositionally biased region" description="Polar residues" evidence="1">
    <location>
        <begin position="217"/>
        <end position="228"/>
    </location>
</feature>
<comment type="caution">
    <text evidence="3">The sequence shown here is derived from an EMBL/GenBank/DDBJ whole genome shotgun (WGS) entry which is preliminary data.</text>
</comment>
<dbReference type="InterPro" id="IPR013783">
    <property type="entry name" value="Ig-like_fold"/>
</dbReference>
<gene>
    <name evidence="3" type="ORF">AArcSt2_08550</name>
</gene>
<dbReference type="InterPro" id="IPR009482">
    <property type="entry name" value="DUF1102"/>
</dbReference>